<dbReference type="Proteomes" id="UP000248039">
    <property type="component" value="Unassembled WGS sequence"/>
</dbReference>
<evidence type="ECO:0000256" key="5">
    <source>
        <dbReference type="PIRSR" id="PIRSR613078-3"/>
    </source>
</evidence>
<evidence type="ECO:0000313" key="7">
    <source>
        <dbReference type="Proteomes" id="UP000248039"/>
    </source>
</evidence>
<dbReference type="RefSeq" id="WP_110673175.1">
    <property type="nucleotide sequence ID" value="NZ_PYBW01000155.1"/>
</dbReference>
<evidence type="ECO:0000256" key="1">
    <source>
        <dbReference type="ARBA" id="ARBA00006717"/>
    </source>
</evidence>
<evidence type="ECO:0000256" key="3">
    <source>
        <dbReference type="ARBA" id="ARBA00023152"/>
    </source>
</evidence>
<dbReference type="InterPro" id="IPR013078">
    <property type="entry name" value="His_Pase_superF_clade-1"/>
</dbReference>
<reference evidence="6 7" key="1">
    <citation type="submission" date="2018-03" db="EMBL/GenBank/DDBJ databases">
        <title>Bioinformatic expansion and discovery of thiopeptide antibiotics.</title>
        <authorList>
            <person name="Schwalen C.J."/>
            <person name="Hudson G.A."/>
            <person name="Mitchell D.A."/>
        </authorList>
    </citation>
    <scope>NUCLEOTIDE SEQUENCE [LARGE SCALE GENOMIC DNA]</scope>
    <source>
        <strain evidence="6 7">ATCC 21389</strain>
    </source>
</reference>
<proteinExistence type="inferred from homology"/>
<dbReference type="Pfam" id="PF00300">
    <property type="entry name" value="His_Phos_1"/>
    <property type="match status" value="1"/>
</dbReference>
<dbReference type="InterPro" id="IPR005952">
    <property type="entry name" value="Phosphogly_mut1"/>
</dbReference>
<dbReference type="AlphaFoldDB" id="A0A2V4MTB5"/>
<protein>
    <recommendedName>
        <fullName evidence="2">phosphoglycerate mutase (2,3-diphosphoglycerate-dependent)</fullName>
        <ecNumber evidence="2">5.4.2.11</ecNumber>
    </recommendedName>
</protein>
<keyword evidence="4" id="KW-0413">Isomerase</keyword>
<dbReference type="GO" id="GO:0006096">
    <property type="term" value="P:glycolytic process"/>
    <property type="evidence" value="ECO:0007669"/>
    <property type="project" value="UniProtKB-KW"/>
</dbReference>
<comment type="caution">
    <text evidence="6">The sequence shown here is derived from an EMBL/GenBank/DDBJ whole genome shotgun (WGS) entry which is preliminary data.</text>
</comment>
<evidence type="ECO:0000313" key="6">
    <source>
        <dbReference type="EMBL" id="PYC67041.1"/>
    </source>
</evidence>
<dbReference type="SMART" id="SM00855">
    <property type="entry name" value="PGAM"/>
    <property type="match status" value="1"/>
</dbReference>
<keyword evidence="3" id="KW-0324">Glycolysis</keyword>
<comment type="similarity">
    <text evidence="1">Belongs to the phosphoglycerate mutase family. BPG-dependent PGAM subfamily.</text>
</comment>
<dbReference type="Gene3D" id="3.40.50.1240">
    <property type="entry name" value="Phosphoglycerate mutase-like"/>
    <property type="match status" value="1"/>
</dbReference>
<evidence type="ECO:0000256" key="4">
    <source>
        <dbReference type="ARBA" id="ARBA00023235"/>
    </source>
</evidence>
<gene>
    <name evidence="6" type="ORF">C7C46_30510</name>
</gene>
<sequence length="250" mass="27524">MPEPSTILNGQPRRETAPELPSVLIATRHGQSTANVEFQLAEANGALTVPISCRDADIPLSMHGQAQAQAFGRWWAELPTGDRPRSLWCSPYVRAAETARIALAQAAGLGSVPVGLPVRYDERLRDRELGVLEMLTAAAIEKHHPEEAARRRRMGELYYRPPGGESWADVALRVRDCLRDLCAEEAGHPVLLVAHDNVLLMLRYVLDRLSEAELLELDVVANCSASIWRSVDGRLCAEQWNGTGHLPATN</sequence>
<dbReference type="PANTHER" id="PTHR11931">
    <property type="entry name" value="PHOSPHOGLYCERATE MUTASE"/>
    <property type="match status" value="1"/>
</dbReference>
<dbReference type="CDD" id="cd07067">
    <property type="entry name" value="HP_PGM_like"/>
    <property type="match status" value="1"/>
</dbReference>
<accession>A0A2V4MTB5</accession>
<organism evidence="6 7">
    <name type="scientific">Streptomyces tateyamensis</name>
    <dbReference type="NCBI Taxonomy" id="565073"/>
    <lineage>
        <taxon>Bacteria</taxon>
        <taxon>Bacillati</taxon>
        <taxon>Actinomycetota</taxon>
        <taxon>Actinomycetes</taxon>
        <taxon>Kitasatosporales</taxon>
        <taxon>Streptomycetaceae</taxon>
        <taxon>Streptomyces</taxon>
    </lineage>
</organism>
<dbReference type="GO" id="GO:0004619">
    <property type="term" value="F:phosphoglycerate mutase activity"/>
    <property type="evidence" value="ECO:0007669"/>
    <property type="project" value="UniProtKB-EC"/>
</dbReference>
<dbReference type="InterPro" id="IPR029033">
    <property type="entry name" value="His_PPase_superfam"/>
</dbReference>
<dbReference type="EMBL" id="PYBW01000155">
    <property type="protein sequence ID" value="PYC67041.1"/>
    <property type="molecule type" value="Genomic_DNA"/>
</dbReference>
<evidence type="ECO:0000256" key="2">
    <source>
        <dbReference type="ARBA" id="ARBA00012028"/>
    </source>
</evidence>
<dbReference type="EC" id="5.4.2.11" evidence="2"/>
<keyword evidence="7" id="KW-1185">Reference proteome</keyword>
<feature type="site" description="Transition state stabilizer" evidence="5">
    <location>
        <position position="195"/>
    </location>
</feature>
<dbReference type="SUPFAM" id="SSF53254">
    <property type="entry name" value="Phosphoglycerate mutase-like"/>
    <property type="match status" value="1"/>
</dbReference>
<name>A0A2V4MTB5_9ACTN</name>
<dbReference type="OrthoDB" id="5449373at2"/>